<comment type="caution">
    <text evidence="1">The sequence shown here is derived from an EMBL/GenBank/DDBJ whole genome shotgun (WGS) entry which is preliminary data.</text>
</comment>
<evidence type="ECO:0000313" key="1">
    <source>
        <dbReference type="EMBL" id="CAK5270781.1"/>
    </source>
</evidence>
<gene>
    <name evidence="1" type="ORF">MYCIT1_LOCUS15473</name>
</gene>
<dbReference type="Proteomes" id="UP001295794">
    <property type="component" value="Unassembled WGS sequence"/>
</dbReference>
<sequence>MIDRRHQHDRADDSRRKKHGVFSGYFMPPEYFQHVAMAVCPPSAATMYGPFFSYLLAFDGWRHSLPVEDKKRVPYAQVVNPPPLYAVPTPSDLPEGIFFHTRAVTFESDDQLLDRVTHAALWTESPKDLLRRDEIIETVSRWSGFFIDPGQIRFGCIKDLLPMYDPQDGTIGW</sequence>
<protein>
    <submittedName>
        <fullName evidence="1">Uncharacterized protein</fullName>
    </submittedName>
</protein>
<reference evidence="1" key="1">
    <citation type="submission" date="2023-11" db="EMBL/GenBank/DDBJ databases">
        <authorList>
            <person name="De Vega J J."/>
            <person name="De Vega J J."/>
        </authorList>
    </citation>
    <scope>NUCLEOTIDE SEQUENCE</scope>
</reference>
<dbReference type="EMBL" id="CAVNYO010000169">
    <property type="protein sequence ID" value="CAK5270781.1"/>
    <property type="molecule type" value="Genomic_DNA"/>
</dbReference>
<accession>A0AAD2H912</accession>
<dbReference type="AlphaFoldDB" id="A0AAD2H912"/>
<evidence type="ECO:0000313" key="2">
    <source>
        <dbReference type="Proteomes" id="UP001295794"/>
    </source>
</evidence>
<name>A0AAD2H912_9AGAR</name>
<keyword evidence="2" id="KW-1185">Reference proteome</keyword>
<proteinExistence type="predicted"/>
<organism evidence="1 2">
    <name type="scientific">Mycena citricolor</name>
    <dbReference type="NCBI Taxonomy" id="2018698"/>
    <lineage>
        <taxon>Eukaryota</taxon>
        <taxon>Fungi</taxon>
        <taxon>Dikarya</taxon>
        <taxon>Basidiomycota</taxon>
        <taxon>Agaricomycotina</taxon>
        <taxon>Agaricomycetes</taxon>
        <taxon>Agaricomycetidae</taxon>
        <taxon>Agaricales</taxon>
        <taxon>Marasmiineae</taxon>
        <taxon>Mycenaceae</taxon>
        <taxon>Mycena</taxon>
    </lineage>
</organism>